<dbReference type="InterPro" id="IPR001238">
    <property type="entry name" value="DNA-binding_RecF"/>
</dbReference>
<dbReference type="PROSITE" id="PS50042">
    <property type="entry name" value="CNMP_BINDING_3"/>
    <property type="match status" value="1"/>
</dbReference>
<dbReference type="STRING" id="1642646.ING2E5A_3070"/>
<dbReference type="HAMAP" id="MF_00365">
    <property type="entry name" value="RecF"/>
    <property type="match status" value="1"/>
</dbReference>
<evidence type="ECO:0000259" key="10">
    <source>
        <dbReference type="PROSITE" id="PS50042"/>
    </source>
</evidence>
<dbReference type="GO" id="GO:0000731">
    <property type="term" value="P:DNA synthesis involved in DNA repair"/>
    <property type="evidence" value="ECO:0007669"/>
    <property type="project" value="TreeGrafter"/>
</dbReference>
<dbReference type="PROSITE" id="PS00617">
    <property type="entry name" value="RECF_1"/>
    <property type="match status" value="1"/>
</dbReference>
<keyword evidence="12" id="KW-1185">Reference proteome</keyword>
<dbReference type="InterPro" id="IPR018078">
    <property type="entry name" value="DNA-binding_RecF_CS"/>
</dbReference>
<dbReference type="InterPro" id="IPR027417">
    <property type="entry name" value="P-loop_NTPase"/>
</dbReference>
<evidence type="ECO:0000256" key="6">
    <source>
        <dbReference type="ARBA" id="ARBA00022741"/>
    </source>
</evidence>
<dbReference type="EMBL" id="LT608328">
    <property type="protein sequence ID" value="SCM59861.1"/>
    <property type="molecule type" value="Genomic_DNA"/>
</dbReference>
<keyword evidence="9" id="KW-0234">DNA repair</keyword>
<dbReference type="RefSeq" id="WP_071138075.1">
    <property type="nucleotide sequence ID" value="NZ_DUQN01000073.1"/>
</dbReference>
<keyword evidence="4 9" id="KW-0963">Cytoplasm</keyword>
<keyword evidence="9" id="KW-0227">DNA damage</keyword>
<organism evidence="11 12">
    <name type="scientific">Petrimonas mucosa</name>
    <dbReference type="NCBI Taxonomy" id="1642646"/>
    <lineage>
        <taxon>Bacteria</taxon>
        <taxon>Pseudomonadati</taxon>
        <taxon>Bacteroidota</taxon>
        <taxon>Bacteroidia</taxon>
        <taxon>Bacteroidales</taxon>
        <taxon>Dysgonomonadaceae</taxon>
        <taxon>Petrimonas</taxon>
    </lineage>
</organism>
<evidence type="ECO:0000256" key="3">
    <source>
        <dbReference type="ARBA" id="ARBA00020170"/>
    </source>
</evidence>
<dbReference type="PANTHER" id="PTHR32182:SF0">
    <property type="entry name" value="DNA REPLICATION AND REPAIR PROTEIN RECF"/>
    <property type="match status" value="1"/>
</dbReference>
<evidence type="ECO:0000256" key="5">
    <source>
        <dbReference type="ARBA" id="ARBA00022705"/>
    </source>
</evidence>
<dbReference type="InterPro" id="IPR042174">
    <property type="entry name" value="RecF_2"/>
</dbReference>
<keyword evidence="6 9" id="KW-0547">Nucleotide-binding</keyword>
<comment type="function">
    <text evidence="9">The RecF protein is involved in DNA metabolism; it is required for DNA replication and normal SOS inducibility. RecF binds preferentially to single-stranded, linear DNA. It also seems to bind ATP.</text>
</comment>
<dbReference type="SUPFAM" id="SSF52540">
    <property type="entry name" value="P-loop containing nucleoside triphosphate hydrolases"/>
    <property type="match status" value="1"/>
</dbReference>
<evidence type="ECO:0000256" key="8">
    <source>
        <dbReference type="ARBA" id="ARBA00023125"/>
    </source>
</evidence>
<keyword evidence="7 9" id="KW-0067">ATP-binding</keyword>
<dbReference type="GO" id="GO:0005737">
    <property type="term" value="C:cytoplasm"/>
    <property type="evidence" value="ECO:0007669"/>
    <property type="project" value="UniProtKB-SubCell"/>
</dbReference>
<dbReference type="Gene3D" id="1.20.1050.90">
    <property type="entry name" value="RecF/RecN/SMC, N-terminal domain"/>
    <property type="match status" value="1"/>
</dbReference>
<evidence type="ECO:0000313" key="11">
    <source>
        <dbReference type="EMBL" id="SCM59861.1"/>
    </source>
</evidence>
<dbReference type="InterPro" id="IPR003395">
    <property type="entry name" value="RecF/RecN/SMC_N"/>
</dbReference>
<dbReference type="GO" id="GO:0006260">
    <property type="term" value="P:DNA replication"/>
    <property type="evidence" value="ECO:0007669"/>
    <property type="project" value="UniProtKB-UniRule"/>
</dbReference>
<dbReference type="NCBIfam" id="TIGR00611">
    <property type="entry name" value="recf"/>
    <property type="match status" value="1"/>
</dbReference>
<comment type="similarity">
    <text evidence="2 9">Belongs to the RecF family.</text>
</comment>
<dbReference type="InterPro" id="IPR000595">
    <property type="entry name" value="cNMP-bd_dom"/>
</dbReference>
<dbReference type="GO" id="GO:0009432">
    <property type="term" value="P:SOS response"/>
    <property type="evidence" value="ECO:0007669"/>
    <property type="project" value="UniProtKB-UniRule"/>
</dbReference>
<dbReference type="PANTHER" id="PTHR32182">
    <property type="entry name" value="DNA REPLICATION AND REPAIR PROTEIN RECF"/>
    <property type="match status" value="1"/>
</dbReference>
<evidence type="ECO:0000313" key="12">
    <source>
        <dbReference type="Proteomes" id="UP000178485"/>
    </source>
</evidence>
<evidence type="ECO:0000256" key="4">
    <source>
        <dbReference type="ARBA" id="ARBA00022490"/>
    </source>
</evidence>
<dbReference type="GO" id="GO:0006302">
    <property type="term" value="P:double-strand break repair"/>
    <property type="evidence" value="ECO:0007669"/>
    <property type="project" value="TreeGrafter"/>
</dbReference>
<name>A0A1G4GBK5_9BACT</name>
<accession>A0A1G4GBK5</accession>
<evidence type="ECO:0000256" key="9">
    <source>
        <dbReference type="HAMAP-Rule" id="MF_00365"/>
    </source>
</evidence>
<dbReference type="Gene3D" id="3.40.50.300">
    <property type="entry name" value="P-loop containing nucleotide triphosphate hydrolases"/>
    <property type="match status" value="1"/>
</dbReference>
<dbReference type="AlphaFoldDB" id="A0A1G4GBK5"/>
<evidence type="ECO:0000256" key="1">
    <source>
        <dbReference type="ARBA" id="ARBA00004496"/>
    </source>
</evidence>
<reference evidence="11 12" key="1">
    <citation type="submission" date="2016-08" db="EMBL/GenBank/DDBJ databases">
        <authorList>
            <person name="Seilhamer J.J."/>
        </authorList>
    </citation>
    <scope>NUCLEOTIDE SEQUENCE [LARGE SCALE GENOMIC DNA]</scope>
    <source>
        <strain evidence="11">ING2-E5A</strain>
    </source>
</reference>
<keyword evidence="8 9" id="KW-0238">DNA-binding</keyword>
<evidence type="ECO:0000256" key="7">
    <source>
        <dbReference type="ARBA" id="ARBA00022840"/>
    </source>
</evidence>
<gene>
    <name evidence="9 11" type="primary">recF</name>
    <name evidence="11" type="ORF">ING2E5A_3070</name>
</gene>
<proteinExistence type="inferred from homology"/>
<dbReference type="GO" id="GO:0003697">
    <property type="term" value="F:single-stranded DNA binding"/>
    <property type="evidence" value="ECO:0007669"/>
    <property type="project" value="UniProtKB-UniRule"/>
</dbReference>
<evidence type="ECO:0000256" key="2">
    <source>
        <dbReference type="ARBA" id="ARBA00008016"/>
    </source>
</evidence>
<dbReference type="GO" id="GO:0005524">
    <property type="term" value="F:ATP binding"/>
    <property type="evidence" value="ECO:0007669"/>
    <property type="project" value="UniProtKB-UniRule"/>
</dbReference>
<dbReference type="KEGG" id="pmuc:ING2E5A_3070"/>
<dbReference type="Pfam" id="PF02463">
    <property type="entry name" value="SMC_N"/>
    <property type="match status" value="1"/>
</dbReference>
<keyword evidence="9" id="KW-0742">SOS response</keyword>
<comment type="subcellular location">
    <subcellularLocation>
        <location evidence="1 9">Cytoplasm</location>
    </subcellularLocation>
</comment>
<protein>
    <recommendedName>
        <fullName evidence="3 9">DNA replication and repair protein RecF</fullName>
    </recommendedName>
</protein>
<feature type="domain" description="Cyclic nucleotide-binding" evidence="10">
    <location>
        <begin position="309"/>
        <end position="368"/>
    </location>
</feature>
<keyword evidence="5 9" id="KW-0235">DNA replication</keyword>
<dbReference type="Proteomes" id="UP000178485">
    <property type="component" value="Chromosome i"/>
</dbReference>
<feature type="binding site" evidence="9">
    <location>
        <begin position="30"/>
        <end position="37"/>
    </location>
    <ligand>
        <name>ATP</name>
        <dbReference type="ChEBI" id="CHEBI:30616"/>
    </ligand>
</feature>
<sequence>MTLHHLSIINYKNLAQVELELSPKINCFVGNNGMGKTNLLDAVYYLSFCRSYTNPVDSQIIKHDADVCMIQGRYLIEGQETEEEIYCGLRRRQKKQFKRNKKEYEKLSDHIGFIPLVMISPADIGIIQGGSDERRRFMDIAISQFDKSYMQALIRYNNALQQRNATLKMEGNAIDHTLLELWEEQMVMDGELIAEKRQAFVKEFIPVFDEFYKRISLSNEKATFDYVSQLNDGNFREILRQTRQRDMALGHTTTGIHRDELEMLLDGFPIKKVGSQGQNKTYFVSMKLAQFHYLLKTGKRRPILLLDDIFDRLDANRVEEIVKLVSSDEFGQIFISDTNRESFDKILSRINNSQHIYSVKNGEVTIYG</sequence>